<evidence type="ECO:0000313" key="2">
    <source>
        <dbReference type="EMBL" id="MFC5464632.1"/>
    </source>
</evidence>
<dbReference type="PANTHER" id="PTHR46112">
    <property type="entry name" value="AMINOPEPTIDASE"/>
    <property type="match status" value="1"/>
</dbReference>
<dbReference type="InterPro" id="IPR029149">
    <property type="entry name" value="Creatin/AminoP/Spt16_N"/>
</dbReference>
<protein>
    <submittedName>
        <fullName evidence="2">M24 family metallopeptidase</fullName>
    </submittedName>
</protein>
<organism evidence="2 3">
    <name type="scientific">Lederbergia graminis</name>
    <dbReference type="NCBI Taxonomy" id="735518"/>
    <lineage>
        <taxon>Bacteria</taxon>
        <taxon>Bacillati</taxon>
        <taxon>Bacillota</taxon>
        <taxon>Bacilli</taxon>
        <taxon>Bacillales</taxon>
        <taxon>Bacillaceae</taxon>
        <taxon>Lederbergia</taxon>
    </lineage>
</organism>
<dbReference type="CDD" id="cd01066">
    <property type="entry name" value="APP_MetAP"/>
    <property type="match status" value="1"/>
</dbReference>
<reference evidence="3" key="1">
    <citation type="journal article" date="2019" name="Int. J. Syst. Evol. Microbiol.">
        <title>The Global Catalogue of Microorganisms (GCM) 10K type strain sequencing project: providing services to taxonomists for standard genome sequencing and annotation.</title>
        <authorList>
            <consortium name="The Broad Institute Genomics Platform"/>
            <consortium name="The Broad Institute Genome Sequencing Center for Infectious Disease"/>
            <person name="Wu L."/>
            <person name="Ma J."/>
        </authorList>
    </citation>
    <scope>NUCLEOTIDE SEQUENCE [LARGE SCALE GENOMIC DNA]</scope>
    <source>
        <strain evidence="3">CGMCC 1.12237</strain>
    </source>
</reference>
<keyword evidence="3" id="KW-1185">Reference proteome</keyword>
<proteinExistence type="predicted"/>
<dbReference type="Gene3D" id="3.90.230.10">
    <property type="entry name" value="Creatinase/methionine aminopeptidase superfamily"/>
    <property type="match status" value="1"/>
</dbReference>
<dbReference type="Pfam" id="PF00557">
    <property type="entry name" value="Peptidase_M24"/>
    <property type="match status" value="1"/>
</dbReference>
<evidence type="ECO:0000259" key="1">
    <source>
        <dbReference type="Pfam" id="PF00557"/>
    </source>
</evidence>
<sequence>MNNSRLQDVRRILSQKDTETILMTQQKNVSWFIGGRTHINIASEPSCCFVLVTSDECVLIVNNIEAKRIIDEELASDIANEITDTKVWNWYEPHTRDTIIQTLTAGKSIKTDVELENDFLEIRSIIPDSRLDELRKLGVLTAQAIEQTAKDIQQGDSEYKIAGKLAFQCYERELDPVVNLIAVDERAFLRRHPLPTSKHLDTYAMLVVCARKDGLIASATRLVHFGEISEEIKQKHEAVVTIDAQIIAATKSGTSLSHLYEELKQYYHASGFGEEYQFHHQGGLTGYATRERLSTPSEKLKVKNGQLYAWNPTIAGVKSEDTILVQNQQAEIITVTDEFPSIDIEVDGKVYQRPAILQRY</sequence>
<dbReference type="PANTHER" id="PTHR46112:SF2">
    <property type="entry name" value="XAA-PRO AMINOPEPTIDASE P-RELATED"/>
    <property type="match status" value="1"/>
</dbReference>
<dbReference type="RefSeq" id="WP_382349753.1">
    <property type="nucleotide sequence ID" value="NZ_JBHSMC010000010.1"/>
</dbReference>
<dbReference type="SUPFAM" id="SSF55920">
    <property type="entry name" value="Creatinase/aminopeptidase"/>
    <property type="match status" value="1"/>
</dbReference>
<accession>A0ABW0LI66</accession>
<dbReference type="InterPro" id="IPR000994">
    <property type="entry name" value="Pept_M24"/>
</dbReference>
<dbReference type="Proteomes" id="UP001596147">
    <property type="component" value="Unassembled WGS sequence"/>
</dbReference>
<dbReference type="InterPro" id="IPR050659">
    <property type="entry name" value="Peptidase_M24B"/>
</dbReference>
<gene>
    <name evidence="2" type="ORF">ACFPM4_07690</name>
</gene>
<feature type="domain" description="Peptidase M24" evidence="1">
    <location>
        <begin position="133"/>
        <end position="326"/>
    </location>
</feature>
<evidence type="ECO:0000313" key="3">
    <source>
        <dbReference type="Proteomes" id="UP001596147"/>
    </source>
</evidence>
<name>A0ABW0LI66_9BACI</name>
<dbReference type="EMBL" id="JBHSMC010000010">
    <property type="protein sequence ID" value="MFC5464632.1"/>
    <property type="molecule type" value="Genomic_DNA"/>
</dbReference>
<dbReference type="Gene3D" id="3.40.350.10">
    <property type="entry name" value="Creatinase/prolidase N-terminal domain"/>
    <property type="match status" value="1"/>
</dbReference>
<comment type="caution">
    <text evidence="2">The sequence shown here is derived from an EMBL/GenBank/DDBJ whole genome shotgun (WGS) entry which is preliminary data.</text>
</comment>
<dbReference type="InterPro" id="IPR036005">
    <property type="entry name" value="Creatinase/aminopeptidase-like"/>
</dbReference>
<dbReference type="SUPFAM" id="SSF53092">
    <property type="entry name" value="Creatinase/prolidase N-terminal domain"/>
    <property type="match status" value="1"/>
</dbReference>